<dbReference type="HOGENOM" id="CLU_1661260_0_0_1"/>
<accession>A1DDA3</accession>
<evidence type="ECO:0000256" key="1">
    <source>
        <dbReference type="SAM" id="MobiDB-lite"/>
    </source>
</evidence>
<dbReference type="EMBL" id="DS027696">
    <property type="protein sequence ID" value="EAW17360.1"/>
    <property type="molecule type" value="Genomic_DNA"/>
</dbReference>
<dbReference type="RefSeq" id="XP_001259257.1">
    <property type="nucleotide sequence ID" value="XM_001259256.1"/>
</dbReference>
<evidence type="ECO:0000313" key="3">
    <source>
        <dbReference type="Proteomes" id="UP000006702"/>
    </source>
</evidence>
<dbReference type="KEGG" id="nfi:NFIA_072740"/>
<dbReference type="eggNOG" id="ENOG502RPQS">
    <property type="taxonomic scope" value="Eukaryota"/>
</dbReference>
<dbReference type="AlphaFoldDB" id="A1DDA3"/>
<gene>
    <name evidence="2" type="ORF">NFIA_072740</name>
</gene>
<keyword evidence="3" id="KW-1185">Reference proteome</keyword>
<reference evidence="3" key="1">
    <citation type="journal article" date="2008" name="PLoS Genet.">
        <title>Genomic islands in the pathogenic filamentous fungus Aspergillus fumigatus.</title>
        <authorList>
            <person name="Fedorova N.D."/>
            <person name="Khaldi N."/>
            <person name="Joardar V.S."/>
            <person name="Maiti R."/>
            <person name="Amedeo P."/>
            <person name="Anderson M.J."/>
            <person name="Crabtree J."/>
            <person name="Silva J.C."/>
            <person name="Badger J.H."/>
            <person name="Albarraq A."/>
            <person name="Angiuoli S."/>
            <person name="Bussey H."/>
            <person name="Bowyer P."/>
            <person name="Cotty P.J."/>
            <person name="Dyer P.S."/>
            <person name="Egan A."/>
            <person name="Galens K."/>
            <person name="Fraser-Liggett C.M."/>
            <person name="Haas B.J."/>
            <person name="Inman J.M."/>
            <person name="Kent R."/>
            <person name="Lemieux S."/>
            <person name="Malavazi I."/>
            <person name="Orvis J."/>
            <person name="Roemer T."/>
            <person name="Ronning C.M."/>
            <person name="Sundaram J.P."/>
            <person name="Sutton G."/>
            <person name="Turner G."/>
            <person name="Venter J.C."/>
            <person name="White O.R."/>
            <person name="Whitty B.R."/>
            <person name="Youngman P."/>
            <person name="Wolfe K.H."/>
            <person name="Goldman G.H."/>
            <person name="Wortman J.R."/>
            <person name="Jiang B."/>
            <person name="Denning D.W."/>
            <person name="Nierman W.C."/>
        </authorList>
    </citation>
    <scope>NUCLEOTIDE SEQUENCE [LARGE SCALE GENOMIC DNA]</scope>
    <source>
        <strain evidence="3">ATCC 1020 / DSM 3700 / CBS 544.65 / FGSC A1164 / JCM 1740 / NRRL 181 / WB 181</strain>
    </source>
</reference>
<feature type="region of interest" description="Disordered" evidence="1">
    <location>
        <begin position="1"/>
        <end position="31"/>
    </location>
</feature>
<feature type="compositionally biased region" description="Low complexity" evidence="1">
    <location>
        <begin position="11"/>
        <end position="31"/>
    </location>
</feature>
<protein>
    <submittedName>
        <fullName evidence="2">Uncharacterized protein</fullName>
    </submittedName>
</protein>
<name>A1DDA3_NEOFI</name>
<dbReference type="VEuPathDB" id="FungiDB:NFIA_072740"/>
<proteinExistence type="predicted"/>
<evidence type="ECO:0000313" key="2">
    <source>
        <dbReference type="EMBL" id="EAW17360.1"/>
    </source>
</evidence>
<dbReference type="Proteomes" id="UP000006702">
    <property type="component" value="Unassembled WGS sequence"/>
</dbReference>
<sequence length="159" mass="17497">MSPLRTLAGGPTRSIFSSTSPPSRSMTQPTSSSIYRIQILRLVKIPTGTENTPAPKVRVQAPSQSPYRPMWFGSWNCNSSLTAASASPSIWGRSRAIATPSGMQHQQHQQCNISQVQRNPRRNLRPGSQGRIQSRYCSWRAACDSVHDPVVTLPLLGKI</sequence>
<dbReference type="GeneID" id="4585800"/>
<organism evidence="2 3">
    <name type="scientific">Neosartorya fischeri (strain ATCC 1020 / DSM 3700 / CBS 544.65 / FGSC A1164 / JCM 1740 / NRRL 181 / WB 181)</name>
    <name type="common">Aspergillus fischerianus</name>
    <dbReference type="NCBI Taxonomy" id="331117"/>
    <lineage>
        <taxon>Eukaryota</taxon>
        <taxon>Fungi</taxon>
        <taxon>Dikarya</taxon>
        <taxon>Ascomycota</taxon>
        <taxon>Pezizomycotina</taxon>
        <taxon>Eurotiomycetes</taxon>
        <taxon>Eurotiomycetidae</taxon>
        <taxon>Eurotiales</taxon>
        <taxon>Aspergillaceae</taxon>
        <taxon>Aspergillus</taxon>
        <taxon>Aspergillus subgen. Fumigati</taxon>
    </lineage>
</organism>